<dbReference type="AlphaFoldDB" id="A0A0P0USG7"/>
<keyword evidence="3" id="KW-1185">Reference proteome</keyword>
<keyword evidence="1" id="KW-0472">Membrane</keyword>
<sequence length="158" mass="17811">MKHKSVIIIALAMVFTVVLSGYLIIRDRNNVDYYIQVNDCHIEKTSCQVTLDQSNTLQVNISPKGIPASERLTISVDAKGDKLDEVSVFFEAIEIDTSTPQYRLYKNGKNSFSGSGFLAICTLSKQSWIAHLIVKRGSETWEISLPFKKQLINTLIQR</sequence>
<evidence type="ECO:0000313" key="3">
    <source>
        <dbReference type="Proteomes" id="UP000067399"/>
    </source>
</evidence>
<feature type="transmembrane region" description="Helical" evidence="1">
    <location>
        <begin position="6"/>
        <end position="25"/>
    </location>
</feature>
<dbReference type="RefSeq" id="WP_066044950.1">
    <property type="nucleotide sequence ID" value="NZ_AP013042.1"/>
</dbReference>
<name>A0A0P0USG7_9GAMM</name>
<accession>A0A0P0USG7</accession>
<evidence type="ECO:0000313" key="2">
    <source>
        <dbReference type="EMBL" id="BAS68084.1"/>
    </source>
</evidence>
<keyword evidence="1" id="KW-1133">Transmembrane helix</keyword>
<dbReference type="Proteomes" id="UP000067399">
    <property type="component" value="Chromosome"/>
</dbReference>
<dbReference type="EMBL" id="AP013042">
    <property type="protein sequence ID" value="BAS68084.1"/>
    <property type="molecule type" value="Genomic_DNA"/>
</dbReference>
<organism evidence="2 3">
    <name type="scientific">endosymbiont of Bathymodiolus septemdierum str. Myojin knoll</name>
    <dbReference type="NCBI Taxonomy" id="1303921"/>
    <lineage>
        <taxon>Bacteria</taxon>
        <taxon>Pseudomonadati</taxon>
        <taxon>Pseudomonadota</taxon>
        <taxon>Gammaproteobacteria</taxon>
        <taxon>sulfur-oxidizing symbionts</taxon>
    </lineage>
</organism>
<evidence type="ECO:0000256" key="1">
    <source>
        <dbReference type="SAM" id="Phobius"/>
    </source>
</evidence>
<reference evidence="2 3" key="1">
    <citation type="journal article" date="2000" name="Mar. Ecol. Prog. Ser.">
        <title>Phylogenetic characterization of endosymbionts in three hydrothermal vent mussels: influence on host distributions.</title>
        <authorList>
            <person name="Fujiwara Y."/>
            <person name="Takai K."/>
            <person name="Uematsu K."/>
            <person name="Tsuchida S."/>
            <person name="Hunt J.C."/>
            <person name="Hashimoto J."/>
        </authorList>
    </citation>
    <scope>NUCLEOTIDE SEQUENCE [LARGE SCALE GENOMIC DNA]</scope>
    <source>
        <strain evidence="2 3">Myojin Knoll</strain>
    </source>
</reference>
<dbReference type="KEGG" id="ebh:BSEPE_1095"/>
<proteinExistence type="predicted"/>
<dbReference type="OrthoDB" id="9796506at2"/>
<gene>
    <name evidence="2" type="ORF">BSEPE_1095</name>
</gene>
<protein>
    <recommendedName>
        <fullName evidence="4">FixH family protein</fullName>
    </recommendedName>
</protein>
<keyword evidence="1" id="KW-0812">Transmembrane</keyword>
<dbReference type="STRING" id="1303921.BSEPE_1095"/>
<evidence type="ECO:0008006" key="4">
    <source>
        <dbReference type="Google" id="ProtNLM"/>
    </source>
</evidence>
<reference evidence="2 3" key="2">
    <citation type="journal article" date="2016" name="ISME J.">
        <title>Heterogeneous composition of key metabolic gene clusters in a vent mussel symbiont population.</title>
        <authorList>
            <person name="Ikuta T."/>
            <person name="Takaki Y."/>
            <person name="Nagai Y."/>
            <person name="Shimamura S."/>
            <person name="Tsuda M."/>
            <person name="Kawagucci S."/>
            <person name="Aoki Y."/>
            <person name="Inoue K."/>
            <person name="Teruya M."/>
            <person name="Satou K."/>
            <person name="Teruya K."/>
            <person name="Shimoji M."/>
            <person name="Tamotsu H."/>
            <person name="Hirano T."/>
            <person name="Maruyama T."/>
            <person name="Yoshida T."/>
        </authorList>
    </citation>
    <scope>NUCLEOTIDE SEQUENCE [LARGE SCALE GENOMIC DNA]</scope>
    <source>
        <strain evidence="2 3">Myojin Knoll</strain>
    </source>
</reference>